<dbReference type="EMBL" id="BGZK01002509">
    <property type="protein sequence ID" value="GBP94477.1"/>
    <property type="molecule type" value="Genomic_DNA"/>
</dbReference>
<name>A0A4C2A6F0_EUMVA</name>
<reference evidence="2 3" key="1">
    <citation type="journal article" date="2019" name="Commun. Biol.">
        <title>The bagworm genome reveals a unique fibroin gene that provides high tensile strength.</title>
        <authorList>
            <person name="Kono N."/>
            <person name="Nakamura H."/>
            <person name="Ohtoshi R."/>
            <person name="Tomita M."/>
            <person name="Numata K."/>
            <person name="Arakawa K."/>
        </authorList>
    </citation>
    <scope>NUCLEOTIDE SEQUENCE [LARGE SCALE GENOMIC DNA]</scope>
</reference>
<evidence type="ECO:0000313" key="2">
    <source>
        <dbReference type="EMBL" id="GBP94477.1"/>
    </source>
</evidence>
<keyword evidence="3" id="KW-1185">Reference proteome</keyword>
<comment type="caution">
    <text evidence="2">The sequence shown here is derived from an EMBL/GenBank/DDBJ whole genome shotgun (WGS) entry which is preliminary data.</text>
</comment>
<dbReference type="AlphaFoldDB" id="A0A4C2A6F0"/>
<proteinExistence type="predicted"/>
<dbReference type="Proteomes" id="UP000299102">
    <property type="component" value="Unassembled WGS sequence"/>
</dbReference>
<organism evidence="2 3">
    <name type="scientific">Eumeta variegata</name>
    <name type="common">Bagworm moth</name>
    <name type="synonym">Eumeta japonica</name>
    <dbReference type="NCBI Taxonomy" id="151549"/>
    <lineage>
        <taxon>Eukaryota</taxon>
        <taxon>Metazoa</taxon>
        <taxon>Ecdysozoa</taxon>
        <taxon>Arthropoda</taxon>
        <taxon>Hexapoda</taxon>
        <taxon>Insecta</taxon>
        <taxon>Pterygota</taxon>
        <taxon>Neoptera</taxon>
        <taxon>Endopterygota</taxon>
        <taxon>Lepidoptera</taxon>
        <taxon>Glossata</taxon>
        <taxon>Ditrysia</taxon>
        <taxon>Tineoidea</taxon>
        <taxon>Psychidae</taxon>
        <taxon>Oiketicinae</taxon>
        <taxon>Eumeta</taxon>
    </lineage>
</organism>
<feature type="compositionally biased region" description="Basic and acidic residues" evidence="1">
    <location>
        <begin position="34"/>
        <end position="69"/>
    </location>
</feature>
<evidence type="ECO:0000256" key="1">
    <source>
        <dbReference type="SAM" id="MobiDB-lite"/>
    </source>
</evidence>
<protein>
    <submittedName>
        <fullName evidence="2">Uncharacterized protein</fullName>
    </submittedName>
</protein>
<gene>
    <name evidence="2" type="ORF">EVAR_67189_1</name>
</gene>
<sequence length="127" mass="14056">MDSLGARVPVHAAKPAGAGRPRRSPRGQGHSYRGRRDTTQECLGKRVRDSHIPGQERRSSSSGHYDEHWYPTTPNEEASRNPEMKNCENRNGGGCARQNVHSAKTVIQTHTAIEISKTQVIINSDTD</sequence>
<feature type="compositionally biased region" description="Basic and acidic residues" evidence="1">
    <location>
        <begin position="77"/>
        <end position="88"/>
    </location>
</feature>
<accession>A0A4C2A6F0</accession>
<feature type="region of interest" description="Disordered" evidence="1">
    <location>
        <begin position="1"/>
        <end position="90"/>
    </location>
</feature>
<evidence type="ECO:0000313" key="3">
    <source>
        <dbReference type="Proteomes" id="UP000299102"/>
    </source>
</evidence>